<dbReference type="Gene3D" id="1.20.144.10">
    <property type="entry name" value="Phosphatidic acid phosphatase type 2/haloperoxidase"/>
    <property type="match status" value="1"/>
</dbReference>
<dbReference type="Proteomes" id="UP000010366">
    <property type="component" value="Chromosome"/>
</dbReference>
<dbReference type="AlphaFoldDB" id="K9UG62"/>
<dbReference type="Gene3D" id="1.10.606.10">
    <property type="entry name" value="Vanadium-containing Chloroperoxidase, domain 2"/>
    <property type="match status" value="1"/>
</dbReference>
<gene>
    <name evidence="1" type="ORF">Cha6605_2330</name>
</gene>
<evidence type="ECO:0000313" key="2">
    <source>
        <dbReference type="Proteomes" id="UP000010366"/>
    </source>
</evidence>
<accession>K9UG62</accession>
<dbReference type="CDD" id="cd03398">
    <property type="entry name" value="PAP2_haloperoxidase"/>
    <property type="match status" value="1"/>
</dbReference>
<dbReference type="EMBL" id="CP003600">
    <property type="protein sequence ID" value="AFY93406.1"/>
    <property type="molecule type" value="Genomic_DNA"/>
</dbReference>
<proteinExistence type="predicted"/>
<dbReference type="InterPro" id="IPR016119">
    <property type="entry name" value="Br/Cl_peroxidase_C"/>
</dbReference>
<dbReference type="InterPro" id="IPR036938">
    <property type="entry name" value="PAP2/HPO_sf"/>
</dbReference>
<sequence length="441" mass="48176">MSILNINDLALQLVALDFSDEHSPNNVGPTKTSRALAIIHLAAHDAYAQVTKKFKPRLEDIPARPSTLDTSEATGSTALLCAGFRAATLLYPDFKEFIDTTAANFFNPNDGDCCSNLACKYGEQIADAWIAHRMNDGSSAPQLDTLYNQAAGRHRPDPLRPQQQTLGRNWGLVNPFVLSSVFTDAFLKAPPPLDCPEYATAFNEVKRDGKNDLPQKAPDKAVIGIFWGYDGANKIGVPPRLYNQVIRAIEDFQKLEHDRQIKILTAINVAMADAGIASWYWKYLYDVWRPVVGIREADAGWGPKGQGDKNPATTGDPFWLPLGAPNSNPINQPASNGTPNFPAYPSGHATFGAACFETAAALMGKTPEEINVKFVSDEFDGVTTDNTGAVRPKYEANFSLRKAIMDNNQSRIYLGVHWQFDATGGEEVGKAIAIKVAEAFK</sequence>
<dbReference type="HOGENOM" id="CLU_020920_2_1_3"/>
<protein>
    <submittedName>
        <fullName evidence="1">PAP2 superfamily protein</fullName>
    </submittedName>
</protein>
<dbReference type="PANTHER" id="PTHR34599">
    <property type="entry name" value="PEROXIDASE-RELATED"/>
    <property type="match status" value="1"/>
</dbReference>
<dbReference type="SUPFAM" id="SSF48317">
    <property type="entry name" value="Acid phosphatase/Vanadium-dependent haloperoxidase"/>
    <property type="match status" value="1"/>
</dbReference>
<dbReference type="PANTHER" id="PTHR34599:SF1">
    <property type="entry name" value="PHOSPHATIDIC ACID PHOSPHATASE TYPE 2_HALOPEROXIDASE DOMAIN-CONTAINING PROTEIN"/>
    <property type="match status" value="1"/>
</dbReference>
<dbReference type="KEGG" id="cmp:Cha6605_2330"/>
<dbReference type="GO" id="GO:0004601">
    <property type="term" value="F:peroxidase activity"/>
    <property type="evidence" value="ECO:0007669"/>
    <property type="project" value="InterPro"/>
</dbReference>
<dbReference type="RefSeq" id="WP_015159556.1">
    <property type="nucleotide sequence ID" value="NC_019697.1"/>
</dbReference>
<organism evidence="1 2">
    <name type="scientific">Chamaesiphon minutus (strain ATCC 27169 / PCC 6605)</name>
    <dbReference type="NCBI Taxonomy" id="1173020"/>
    <lineage>
        <taxon>Bacteria</taxon>
        <taxon>Bacillati</taxon>
        <taxon>Cyanobacteriota</taxon>
        <taxon>Cyanophyceae</taxon>
        <taxon>Gomontiellales</taxon>
        <taxon>Chamaesiphonaceae</taxon>
        <taxon>Chamaesiphon</taxon>
    </lineage>
</organism>
<keyword evidence="2" id="KW-1185">Reference proteome</keyword>
<name>K9UG62_CHAP6</name>
<reference evidence="1 2" key="1">
    <citation type="submission" date="2012-05" db="EMBL/GenBank/DDBJ databases">
        <title>Finished chromosome of genome of Chamaesiphon sp. PCC 6605.</title>
        <authorList>
            <consortium name="US DOE Joint Genome Institute"/>
            <person name="Gugger M."/>
            <person name="Coursin T."/>
            <person name="Rippka R."/>
            <person name="Tandeau De Marsac N."/>
            <person name="Huntemann M."/>
            <person name="Wei C.-L."/>
            <person name="Han J."/>
            <person name="Detter J.C."/>
            <person name="Han C."/>
            <person name="Tapia R."/>
            <person name="Chen A."/>
            <person name="Kyrpides N."/>
            <person name="Mavromatis K."/>
            <person name="Markowitz V."/>
            <person name="Szeto E."/>
            <person name="Ivanova N."/>
            <person name="Pagani I."/>
            <person name="Pati A."/>
            <person name="Goodwin L."/>
            <person name="Nordberg H.P."/>
            <person name="Cantor M.N."/>
            <person name="Hua S.X."/>
            <person name="Woyke T."/>
            <person name="Kerfeld C.A."/>
        </authorList>
    </citation>
    <scope>NUCLEOTIDE SEQUENCE [LARGE SCALE GENOMIC DNA]</scope>
    <source>
        <strain evidence="2">ATCC 27169 / PCC 6605</strain>
    </source>
</reference>
<evidence type="ECO:0000313" key="1">
    <source>
        <dbReference type="EMBL" id="AFY93406.1"/>
    </source>
</evidence>
<dbReference type="eggNOG" id="COG0671">
    <property type="taxonomic scope" value="Bacteria"/>
</dbReference>
<dbReference type="InterPro" id="IPR052559">
    <property type="entry name" value="V-haloperoxidase"/>
</dbReference>
<dbReference type="STRING" id="1173020.Cha6605_2330"/>
<dbReference type="OrthoDB" id="518237at2"/>